<evidence type="ECO:0000313" key="3">
    <source>
        <dbReference type="Proteomes" id="UP000641454"/>
    </source>
</evidence>
<dbReference type="AlphaFoldDB" id="A0A923SK66"/>
<comment type="caution">
    <text evidence="2">The sequence shown here is derived from an EMBL/GenBank/DDBJ whole genome shotgun (WGS) entry which is preliminary data.</text>
</comment>
<feature type="transmembrane region" description="Helical" evidence="1">
    <location>
        <begin position="292"/>
        <end position="308"/>
    </location>
</feature>
<feature type="transmembrane region" description="Helical" evidence="1">
    <location>
        <begin position="75"/>
        <end position="105"/>
    </location>
</feature>
<evidence type="ECO:0000256" key="1">
    <source>
        <dbReference type="SAM" id="Phobius"/>
    </source>
</evidence>
<name>A0A923SK66_9FLAO</name>
<protein>
    <submittedName>
        <fullName evidence="2">Uncharacterized protein</fullName>
    </submittedName>
</protein>
<dbReference type="Proteomes" id="UP000641454">
    <property type="component" value="Unassembled WGS sequence"/>
</dbReference>
<feature type="transmembrane region" description="Helical" evidence="1">
    <location>
        <begin position="42"/>
        <end position="63"/>
    </location>
</feature>
<keyword evidence="1" id="KW-0812">Transmembrane</keyword>
<reference evidence="2 3" key="1">
    <citation type="submission" date="2020-08" db="EMBL/GenBank/DDBJ databases">
        <title>Description of novel Flavobacterium F-392 isolate.</title>
        <authorList>
            <person name="Saticioglu I.B."/>
            <person name="Duman M."/>
            <person name="Altun S."/>
        </authorList>
    </citation>
    <scope>NUCLEOTIDE SEQUENCE [LARGE SCALE GENOMIC DNA]</scope>
    <source>
        <strain evidence="2 3">F-392</strain>
    </source>
</reference>
<feature type="transmembrane region" description="Helical" evidence="1">
    <location>
        <begin position="210"/>
        <end position="228"/>
    </location>
</feature>
<organism evidence="2 3">
    <name type="scientific">Flavobacterium muglaense</name>
    <dbReference type="NCBI Taxonomy" id="2764716"/>
    <lineage>
        <taxon>Bacteria</taxon>
        <taxon>Pseudomonadati</taxon>
        <taxon>Bacteroidota</taxon>
        <taxon>Flavobacteriia</taxon>
        <taxon>Flavobacteriales</taxon>
        <taxon>Flavobacteriaceae</taxon>
        <taxon>Flavobacterium</taxon>
    </lineage>
</organism>
<feature type="transmembrane region" description="Helical" evidence="1">
    <location>
        <begin position="125"/>
        <end position="154"/>
    </location>
</feature>
<feature type="transmembrane region" description="Helical" evidence="1">
    <location>
        <begin position="12"/>
        <end position="30"/>
    </location>
</feature>
<keyword evidence="1" id="KW-1133">Transmembrane helix</keyword>
<sequence length="309" mass="35419">MITSVFKKSTPLNLSLVVFLVLVFFFIYQFQSFAWTNSSLLIAEKAGILAVLLSSIFVSNFIVKRNGVSRDSSFTIFFYLLFVLFFPSILNDFNLVLSNFFILLAMRRLISLQSLSASKEKIFDASLWIFLAAIFHFWSLVYLILVFISIIFHVARDYRNWILPFIAFLATVIIFGFFTIVFNIDSQAYISSHLATSYEINYFTSNYENAALSIYATVALFFMISIFANLSNMPLVLHSTFKKIIASFFIGVFIYIVSPHKSNDVLIFTIAPLAMLATSNIELPQVKLRREMILYVLIACSFFAFFSQL</sequence>
<feature type="transmembrane region" description="Helical" evidence="1">
    <location>
        <begin position="161"/>
        <end position="184"/>
    </location>
</feature>
<dbReference type="RefSeq" id="WP_187018968.1">
    <property type="nucleotide sequence ID" value="NZ_JACRUK010000026.1"/>
</dbReference>
<accession>A0A923SK66</accession>
<gene>
    <name evidence="2" type="ORF">H8R25_11065</name>
</gene>
<dbReference type="EMBL" id="JACRUL010000025">
    <property type="protein sequence ID" value="MBC5844978.1"/>
    <property type="molecule type" value="Genomic_DNA"/>
</dbReference>
<feature type="transmembrane region" description="Helical" evidence="1">
    <location>
        <begin position="265"/>
        <end position="283"/>
    </location>
</feature>
<feature type="transmembrane region" description="Helical" evidence="1">
    <location>
        <begin position="240"/>
        <end position="259"/>
    </location>
</feature>
<proteinExistence type="predicted"/>
<keyword evidence="1" id="KW-0472">Membrane</keyword>
<evidence type="ECO:0000313" key="2">
    <source>
        <dbReference type="EMBL" id="MBC5844978.1"/>
    </source>
</evidence>
<keyword evidence="3" id="KW-1185">Reference proteome</keyword>